<dbReference type="InterPro" id="IPR017871">
    <property type="entry name" value="ABC_transporter-like_CS"/>
</dbReference>
<feature type="transmembrane region" description="Helical" evidence="7">
    <location>
        <begin position="260"/>
        <end position="282"/>
    </location>
</feature>
<accession>A0ABN2FZP4</accession>
<dbReference type="InterPro" id="IPR027417">
    <property type="entry name" value="P-loop_NTPase"/>
</dbReference>
<feature type="transmembrane region" description="Helical" evidence="7">
    <location>
        <begin position="148"/>
        <end position="169"/>
    </location>
</feature>
<keyword evidence="6 7" id="KW-0472">Membrane</keyword>
<evidence type="ECO:0000256" key="2">
    <source>
        <dbReference type="ARBA" id="ARBA00022692"/>
    </source>
</evidence>
<dbReference type="Pfam" id="PF00664">
    <property type="entry name" value="ABC_membrane"/>
    <property type="match status" value="1"/>
</dbReference>
<dbReference type="PANTHER" id="PTHR43394:SF1">
    <property type="entry name" value="ATP-BINDING CASSETTE SUB-FAMILY B MEMBER 10, MITOCHONDRIAL"/>
    <property type="match status" value="1"/>
</dbReference>
<dbReference type="PROSITE" id="PS50893">
    <property type="entry name" value="ABC_TRANSPORTER_2"/>
    <property type="match status" value="1"/>
</dbReference>
<reference evidence="10 11" key="1">
    <citation type="journal article" date="2019" name="Int. J. Syst. Evol. Microbiol.">
        <title>The Global Catalogue of Microorganisms (GCM) 10K type strain sequencing project: providing services to taxonomists for standard genome sequencing and annotation.</title>
        <authorList>
            <consortium name="The Broad Institute Genomics Platform"/>
            <consortium name="The Broad Institute Genome Sequencing Center for Infectious Disease"/>
            <person name="Wu L."/>
            <person name="Ma J."/>
        </authorList>
    </citation>
    <scope>NUCLEOTIDE SEQUENCE [LARGE SCALE GENOMIC DNA]</scope>
    <source>
        <strain evidence="10 11">JCM 14718</strain>
    </source>
</reference>
<evidence type="ECO:0000256" key="5">
    <source>
        <dbReference type="ARBA" id="ARBA00022989"/>
    </source>
</evidence>
<feature type="domain" description="ABC transporter" evidence="8">
    <location>
        <begin position="354"/>
        <end position="599"/>
    </location>
</feature>
<keyword evidence="2 7" id="KW-0812">Transmembrane</keyword>
<comment type="subcellular location">
    <subcellularLocation>
        <location evidence="1">Cell membrane</location>
        <topology evidence="1">Multi-pass membrane protein</topology>
    </subcellularLocation>
</comment>
<evidence type="ECO:0000313" key="10">
    <source>
        <dbReference type="EMBL" id="GAA1662356.1"/>
    </source>
</evidence>
<dbReference type="PANTHER" id="PTHR43394">
    <property type="entry name" value="ATP-DEPENDENT PERMEASE MDL1, MITOCHONDRIAL"/>
    <property type="match status" value="1"/>
</dbReference>
<sequence>MTFALPDKQVRPKGGKGRQAAAMARLCWAAGWPLLVGALATNLISGLLPTATAWLTKLVVDGIVSGRPQVALLGVAGGLATVGIATGVLPQLVTYLQSELRRRIDRTMQDRLFSAVNRFHGLARFESPAVADKLQMAAHVNGTAMMPALTGMFTAGRSAVTVASMLVTLWILSPVMALVVTAAGVPALLARLALSRRRSRMVADFAATARRQSLYSSLITDVRAAKEVRLLGLGDFLKGRLFGELRATQTAERGLDRRGALIQSGLSGLGAIVAGAGLVWAVHSAATGGLSLGDVTAFVAAVAGTQGAMAGLVDSLAIGHEALLFFEYHADIVSLPDDLPVTTSGELPVLRQGIELRDVWFRYDESLPWVLRGVNLTIPYGTAVAIVGLNGAGKSTLVKLLCRFYDPTHGSIRWDGVDIREVPPARLRERMGVLFQDYMSYDLTAAENIGIGDLPALADRDRIRVAAEKAGVAGPVRALPAGYDTMLSRTFAGHDGPGVMFSGGQWQRLALARTLLRDGRDLLILDEPSSGLDARAEHEIHHRLRQHRSGRTSVLVSHRLGAVREADEIVVLSDGKIAESGTHDELIASNGQYAELFAVQARGYQSSLR</sequence>
<evidence type="ECO:0000256" key="1">
    <source>
        <dbReference type="ARBA" id="ARBA00004651"/>
    </source>
</evidence>
<dbReference type="SUPFAM" id="SSF52540">
    <property type="entry name" value="P-loop containing nucleoside triphosphate hydrolases"/>
    <property type="match status" value="1"/>
</dbReference>
<dbReference type="InterPro" id="IPR036640">
    <property type="entry name" value="ABC1_TM_sf"/>
</dbReference>
<dbReference type="InterPro" id="IPR039421">
    <property type="entry name" value="Type_1_exporter"/>
</dbReference>
<dbReference type="Gene3D" id="1.20.1560.10">
    <property type="entry name" value="ABC transporter type 1, transmembrane domain"/>
    <property type="match status" value="1"/>
</dbReference>
<evidence type="ECO:0000256" key="7">
    <source>
        <dbReference type="SAM" id="Phobius"/>
    </source>
</evidence>
<keyword evidence="4 10" id="KW-0067">ATP-binding</keyword>
<dbReference type="InterPro" id="IPR003593">
    <property type="entry name" value="AAA+_ATPase"/>
</dbReference>
<dbReference type="GO" id="GO:0005524">
    <property type="term" value="F:ATP binding"/>
    <property type="evidence" value="ECO:0007669"/>
    <property type="project" value="UniProtKB-KW"/>
</dbReference>
<dbReference type="Proteomes" id="UP001500618">
    <property type="component" value="Unassembled WGS sequence"/>
</dbReference>
<dbReference type="RefSeq" id="WP_344307521.1">
    <property type="nucleotide sequence ID" value="NZ_BAAANY010000003.1"/>
</dbReference>
<keyword evidence="3" id="KW-0547">Nucleotide-binding</keyword>
<feature type="domain" description="ABC transmembrane type-1" evidence="9">
    <location>
        <begin position="36"/>
        <end position="321"/>
    </location>
</feature>
<feature type="transmembrane region" description="Helical" evidence="7">
    <location>
        <begin position="70"/>
        <end position="96"/>
    </location>
</feature>
<feature type="transmembrane region" description="Helical" evidence="7">
    <location>
        <begin position="26"/>
        <end position="50"/>
    </location>
</feature>
<dbReference type="PROSITE" id="PS00211">
    <property type="entry name" value="ABC_TRANSPORTER_1"/>
    <property type="match status" value="1"/>
</dbReference>
<proteinExistence type="predicted"/>
<evidence type="ECO:0000256" key="3">
    <source>
        <dbReference type="ARBA" id="ARBA00022741"/>
    </source>
</evidence>
<dbReference type="EMBL" id="BAAANY010000003">
    <property type="protein sequence ID" value="GAA1662356.1"/>
    <property type="molecule type" value="Genomic_DNA"/>
</dbReference>
<dbReference type="PROSITE" id="PS50929">
    <property type="entry name" value="ABC_TM1F"/>
    <property type="match status" value="1"/>
</dbReference>
<name>A0ABN2FZP4_9ACTN</name>
<dbReference type="Gene3D" id="3.40.50.300">
    <property type="entry name" value="P-loop containing nucleotide triphosphate hydrolases"/>
    <property type="match status" value="1"/>
</dbReference>
<evidence type="ECO:0000256" key="4">
    <source>
        <dbReference type="ARBA" id="ARBA00022840"/>
    </source>
</evidence>
<keyword evidence="11" id="KW-1185">Reference proteome</keyword>
<dbReference type="SUPFAM" id="SSF90123">
    <property type="entry name" value="ABC transporter transmembrane region"/>
    <property type="match status" value="1"/>
</dbReference>
<organism evidence="10 11">
    <name type="scientific">Fodinicola feengrottensis</name>
    <dbReference type="NCBI Taxonomy" id="435914"/>
    <lineage>
        <taxon>Bacteria</taxon>
        <taxon>Bacillati</taxon>
        <taxon>Actinomycetota</taxon>
        <taxon>Actinomycetes</taxon>
        <taxon>Mycobacteriales</taxon>
        <taxon>Fodinicola</taxon>
    </lineage>
</organism>
<dbReference type="SMART" id="SM00382">
    <property type="entry name" value="AAA"/>
    <property type="match status" value="1"/>
</dbReference>
<evidence type="ECO:0000256" key="6">
    <source>
        <dbReference type="ARBA" id="ARBA00023136"/>
    </source>
</evidence>
<feature type="transmembrane region" description="Helical" evidence="7">
    <location>
        <begin position="175"/>
        <end position="194"/>
    </location>
</feature>
<protein>
    <submittedName>
        <fullName evidence="10">ABC transporter ATP-binding protein</fullName>
    </submittedName>
</protein>
<keyword evidence="5 7" id="KW-1133">Transmembrane helix</keyword>
<gene>
    <name evidence="10" type="ORF">GCM10009765_09760</name>
</gene>
<dbReference type="InterPro" id="IPR011527">
    <property type="entry name" value="ABC1_TM_dom"/>
</dbReference>
<comment type="caution">
    <text evidence="10">The sequence shown here is derived from an EMBL/GenBank/DDBJ whole genome shotgun (WGS) entry which is preliminary data.</text>
</comment>
<dbReference type="InterPro" id="IPR003439">
    <property type="entry name" value="ABC_transporter-like_ATP-bd"/>
</dbReference>
<evidence type="ECO:0000259" key="9">
    <source>
        <dbReference type="PROSITE" id="PS50929"/>
    </source>
</evidence>
<evidence type="ECO:0000313" key="11">
    <source>
        <dbReference type="Proteomes" id="UP001500618"/>
    </source>
</evidence>
<dbReference type="Pfam" id="PF00005">
    <property type="entry name" value="ABC_tran"/>
    <property type="match status" value="1"/>
</dbReference>
<evidence type="ECO:0000259" key="8">
    <source>
        <dbReference type="PROSITE" id="PS50893"/>
    </source>
</evidence>